<dbReference type="STRING" id="436010.A0A166LQN1"/>
<evidence type="ECO:0000313" key="2">
    <source>
        <dbReference type="EMBL" id="KZP23222.1"/>
    </source>
</evidence>
<organism evidence="2 3">
    <name type="scientific">Athelia psychrophila</name>
    <dbReference type="NCBI Taxonomy" id="1759441"/>
    <lineage>
        <taxon>Eukaryota</taxon>
        <taxon>Fungi</taxon>
        <taxon>Dikarya</taxon>
        <taxon>Basidiomycota</taxon>
        <taxon>Agaricomycotina</taxon>
        <taxon>Agaricomycetes</taxon>
        <taxon>Agaricomycetidae</taxon>
        <taxon>Atheliales</taxon>
        <taxon>Atheliaceae</taxon>
        <taxon>Athelia</taxon>
    </lineage>
</organism>
<name>A0A166LQN1_9AGAM</name>
<dbReference type="AlphaFoldDB" id="A0A166LQN1"/>
<feature type="region of interest" description="Disordered" evidence="1">
    <location>
        <begin position="378"/>
        <end position="407"/>
    </location>
</feature>
<evidence type="ECO:0000256" key="1">
    <source>
        <dbReference type="SAM" id="MobiDB-lite"/>
    </source>
</evidence>
<feature type="compositionally biased region" description="Basic residues" evidence="1">
    <location>
        <begin position="379"/>
        <end position="388"/>
    </location>
</feature>
<dbReference type="Proteomes" id="UP000076532">
    <property type="component" value="Unassembled WGS sequence"/>
</dbReference>
<feature type="region of interest" description="Disordered" evidence="1">
    <location>
        <begin position="747"/>
        <end position="804"/>
    </location>
</feature>
<proteinExistence type="predicted"/>
<reference evidence="2 3" key="1">
    <citation type="journal article" date="2016" name="Mol. Biol. Evol.">
        <title>Comparative Genomics of Early-Diverging Mushroom-Forming Fungi Provides Insights into the Origins of Lignocellulose Decay Capabilities.</title>
        <authorList>
            <person name="Nagy L.G."/>
            <person name="Riley R."/>
            <person name="Tritt A."/>
            <person name="Adam C."/>
            <person name="Daum C."/>
            <person name="Floudas D."/>
            <person name="Sun H."/>
            <person name="Yadav J.S."/>
            <person name="Pangilinan J."/>
            <person name="Larsson K.H."/>
            <person name="Matsuura K."/>
            <person name="Barry K."/>
            <person name="Labutti K."/>
            <person name="Kuo R."/>
            <person name="Ohm R.A."/>
            <person name="Bhattacharya S.S."/>
            <person name="Shirouzu T."/>
            <person name="Yoshinaga Y."/>
            <person name="Martin F.M."/>
            <person name="Grigoriev I.V."/>
            <person name="Hibbett D.S."/>
        </authorList>
    </citation>
    <scope>NUCLEOTIDE SEQUENCE [LARGE SCALE GENOMIC DNA]</scope>
    <source>
        <strain evidence="2 3">CBS 109695</strain>
    </source>
</reference>
<sequence>MMFWSDATHLTSFGNAKLWPCYLFFGNETKYRRCKPSCHLCSHVAYFQVLPDSFKDFATEHMGTKGISQKLMTHCRRELLHAQWEILLDEEFIQAYRHGIIVQCCDGVTRRIYPRIFTYSADYPEKVLLASIRDKGRCPCPRCLIPLTRVEKLGTVEDISQRRKLARVDDENKRGKVAEARGHIYRRNVAVDNDAVEKLLKDQSLVPTDNAFSKRLAQFGFNIFLALVVDLMHEFELGVWRALFIHLIRILEAYDKSLVAEMDRRFRLVPTFGRDTIRRFSANMSELKKLAARDYEDLLQCVIPVFDGLLPEPHNTTILKLIFTCSQWHALAKLRMHTDPTLDILDSVTIRLGREFRSFAKNTCPAFKTKELKREAAARKKRQLKRLARSQQEPSSGESRPSNIQDGQLQKTFNLLTVKYHFLGDHADLIREFGTNDSHSTEPGELEHRTPKARYPRTSRKFFVGQLANIDRRETHAIPKTPEEHHHIGSSENCYEHIGTFLRNGAGDPALKNFLSKLKEHLLLRFLDEDEPDGSDRPQILFKNDRIYKHSLCRVNYTTYDVRRDQDTINSSSSHCNIMVLSRYSDPITSQESISHKYARVLGTYHANVMFVGRGMSDYLPIRMEFLWVRWYELVGKSHSPWSARKLDRLRFPPLANEDSFCFIDPNDVLRGCHVIPAFSQGKRHPSGSGISLLAKDDADWKEYYLNRFVDRDIFMRYYIGLGVGHTYGWSQKTKDEALQDLDLGPDDPDSELVQAEEPDDDSESINSMDRGLDSSDEIEGVNSEDEIESDDEEFYAQHEMYHE</sequence>
<evidence type="ECO:0000313" key="3">
    <source>
        <dbReference type="Proteomes" id="UP000076532"/>
    </source>
</evidence>
<keyword evidence="3" id="KW-1185">Reference proteome</keyword>
<dbReference type="InterPro" id="IPR041078">
    <property type="entry name" value="Plavaka"/>
</dbReference>
<dbReference type="EMBL" id="KV417534">
    <property type="protein sequence ID" value="KZP23222.1"/>
    <property type="molecule type" value="Genomic_DNA"/>
</dbReference>
<accession>A0A166LQN1</accession>
<feature type="compositionally biased region" description="Polar residues" evidence="1">
    <location>
        <begin position="390"/>
        <end position="407"/>
    </location>
</feature>
<feature type="compositionally biased region" description="Acidic residues" evidence="1">
    <location>
        <begin position="747"/>
        <end position="764"/>
    </location>
</feature>
<feature type="compositionally biased region" description="Acidic residues" evidence="1">
    <location>
        <begin position="775"/>
        <end position="795"/>
    </location>
</feature>
<gene>
    <name evidence="2" type="ORF">FIBSPDRAFT_1015696</name>
</gene>
<dbReference type="OrthoDB" id="2687259at2759"/>
<protein>
    <submittedName>
        <fullName evidence="2">Uncharacterized protein</fullName>
    </submittedName>
</protein>
<dbReference type="Pfam" id="PF18759">
    <property type="entry name" value="Plavaka"/>
    <property type="match status" value="1"/>
</dbReference>